<feature type="domain" description="NAD(P)-binding" evidence="1">
    <location>
        <begin position="6"/>
        <end position="177"/>
    </location>
</feature>
<proteinExistence type="predicted"/>
<dbReference type="Gene3D" id="3.40.50.720">
    <property type="entry name" value="NAD(P)-binding Rossmann-like Domain"/>
    <property type="match status" value="1"/>
</dbReference>
<dbReference type="InterPro" id="IPR036291">
    <property type="entry name" value="NAD(P)-bd_dom_sf"/>
</dbReference>
<organism evidence="2 3">
    <name type="scientific">Nocardia vinacea</name>
    <dbReference type="NCBI Taxonomy" id="96468"/>
    <lineage>
        <taxon>Bacteria</taxon>
        <taxon>Bacillati</taxon>
        <taxon>Actinomycetota</taxon>
        <taxon>Actinomycetes</taxon>
        <taxon>Mycobacteriales</taxon>
        <taxon>Nocardiaceae</taxon>
        <taxon>Nocardia</taxon>
    </lineage>
</organism>
<evidence type="ECO:0000313" key="2">
    <source>
        <dbReference type="EMBL" id="WUV47237.1"/>
    </source>
</evidence>
<evidence type="ECO:0000259" key="1">
    <source>
        <dbReference type="Pfam" id="PF13460"/>
    </source>
</evidence>
<gene>
    <name evidence="2" type="ORF">OG563_03050</name>
</gene>
<protein>
    <submittedName>
        <fullName evidence="2">NAD(P)H-binding protein</fullName>
    </submittedName>
</protein>
<dbReference type="Pfam" id="PF13460">
    <property type="entry name" value="NAD_binding_10"/>
    <property type="match status" value="1"/>
</dbReference>
<dbReference type="PANTHER" id="PTHR43162:SF1">
    <property type="entry name" value="PRESTALK A DIFFERENTIATION PROTEIN A"/>
    <property type="match status" value="1"/>
</dbReference>
<reference evidence="2" key="1">
    <citation type="submission" date="2022-10" db="EMBL/GenBank/DDBJ databases">
        <title>The complete genomes of actinobacterial strains from the NBC collection.</title>
        <authorList>
            <person name="Joergensen T.S."/>
            <person name="Alvarez Arevalo M."/>
            <person name="Sterndorff E.B."/>
            <person name="Faurdal D."/>
            <person name="Vuksanovic O."/>
            <person name="Mourched A.-S."/>
            <person name="Charusanti P."/>
            <person name="Shaw S."/>
            <person name="Blin K."/>
            <person name="Weber T."/>
        </authorList>
    </citation>
    <scope>NUCLEOTIDE SEQUENCE</scope>
    <source>
        <strain evidence="2">NBC_01482</strain>
    </source>
</reference>
<sequence length="281" mass="29115">MIVVTGGTGNIGRELVGELAARGAEFRVLVRDPARAADPGGGELIVGDLDDPATLAPAFDGAEALFLLVPGIGLAHTVDAVNAARAAGVGHIVQLSSFNAMGDPVPAMGRWHVERERVVAESGIPVTVLRPGGFMTNALAWAQTIRSGGTVLDPTGPGRYAPIDPADIAAVAAEVLTGDGHHGMTYTLTGAETCTVAEQVATIARTIGRAIDVHEAATPQEALESRYPGGAPPALAAAIIEGFELMRADTVGFRTDTVRELLGRSPRTFAEWCVRNSHAFV</sequence>
<dbReference type="SUPFAM" id="SSF51735">
    <property type="entry name" value="NAD(P)-binding Rossmann-fold domains"/>
    <property type="match status" value="1"/>
</dbReference>
<evidence type="ECO:0000313" key="3">
    <source>
        <dbReference type="Proteomes" id="UP001432062"/>
    </source>
</evidence>
<dbReference type="PRINTS" id="PR00081">
    <property type="entry name" value="GDHRDH"/>
</dbReference>
<dbReference type="InterPro" id="IPR051604">
    <property type="entry name" value="Ergot_Alk_Oxidoreductase"/>
</dbReference>
<dbReference type="Gene3D" id="3.90.25.10">
    <property type="entry name" value="UDP-galactose 4-epimerase, domain 1"/>
    <property type="match status" value="1"/>
</dbReference>
<dbReference type="Proteomes" id="UP001432062">
    <property type="component" value="Chromosome"/>
</dbReference>
<dbReference type="InterPro" id="IPR002347">
    <property type="entry name" value="SDR_fam"/>
</dbReference>
<dbReference type="PANTHER" id="PTHR43162">
    <property type="match status" value="1"/>
</dbReference>
<dbReference type="RefSeq" id="WP_327100172.1">
    <property type="nucleotide sequence ID" value="NZ_CP109149.1"/>
</dbReference>
<name>A0ABZ1YVC6_9NOCA</name>
<keyword evidence="3" id="KW-1185">Reference proteome</keyword>
<dbReference type="InterPro" id="IPR016040">
    <property type="entry name" value="NAD(P)-bd_dom"/>
</dbReference>
<dbReference type="EMBL" id="CP109441">
    <property type="protein sequence ID" value="WUV47237.1"/>
    <property type="molecule type" value="Genomic_DNA"/>
</dbReference>
<accession>A0ABZ1YVC6</accession>